<feature type="signal peptide" evidence="1">
    <location>
        <begin position="1"/>
        <end position="21"/>
    </location>
</feature>
<evidence type="ECO:0008006" key="4">
    <source>
        <dbReference type="Google" id="ProtNLM"/>
    </source>
</evidence>
<comment type="caution">
    <text evidence="2">The sequence shown here is derived from an EMBL/GenBank/DDBJ whole genome shotgun (WGS) entry which is preliminary data.</text>
</comment>
<sequence>MKKLSLLLVLAITLISCNSDDDGPSIAYQYARITNHNLPAFIDYEESYDIKATFTLPDACHTFYAFDGKSYENEDEENILVYDIVALTSYDPNVTECTEQATSLSETESLFRNGFKLNTVTQNEDRYDTVRFRFVNGINTATNEYEFMTVNVPVGEPETEPTPEEPAE</sequence>
<proteinExistence type="predicted"/>
<protein>
    <recommendedName>
        <fullName evidence="4">Lipoprotein</fullName>
    </recommendedName>
</protein>
<dbReference type="EMBL" id="JBHSAS010000006">
    <property type="protein sequence ID" value="MFC4026655.1"/>
    <property type="molecule type" value="Genomic_DNA"/>
</dbReference>
<evidence type="ECO:0000256" key="1">
    <source>
        <dbReference type="SAM" id="SignalP"/>
    </source>
</evidence>
<gene>
    <name evidence="2" type="ORF">ACFOS1_04510</name>
</gene>
<name>A0ABV8H436_9FLAO</name>
<dbReference type="RefSeq" id="WP_290235878.1">
    <property type="nucleotide sequence ID" value="NZ_JAUFPZ010000002.1"/>
</dbReference>
<keyword evidence="3" id="KW-1185">Reference proteome</keyword>
<reference evidence="3" key="1">
    <citation type="journal article" date="2019" name="Int. J. Syst. Evol. Microbiol.">
        <title>The Global Catalogue of Microorganisms (GCM) 10K type strain sequencing project: providing services to taxonomists for standard genome sequencing and annotation.</title>
        <authorList>
            <consortium name="The Broad Institute Genomics Platform"/>
            <consortium name="The Broad Institute Genome Sequencing Center for Infectious Disease"/>
            <person name="Wu L."/>
            <person name="Ma J."/>
        </authorList>
    </citation>
    <scope>NUCLEOTIDE SEQUENCE [LARGE SCALE GENOMIC DNA]</scope>
    <source>
        <strain evidence="3">CECT 9128</strain>
    </source>
</reference>
<dbReference type="PROSITE" id="PS51257">
    <property type="entry name" value="PROKAR_LIPOPROTEIN"/>
    <property type="match status" value="1"/>
</dbReference>
<evidence type="ECO:0000313" key="2">
    <source>
        <dbReference type="EMBL" id="MFC4026655.1"/>
    </source>
</evidence>
<dbReference type="Proteomes" id="UP001595793">
    <property type="component" value="Unassembled WGS sequence"/>
</dbReference>
<organism evidence="2 3">
    <name type="scientific">Zunongwangia endophytica</name>
    <dbReference type="NCBI Taxonomy" id="1808945"/>
    <lineage>
        <taxon>Bacteria</taxon>
        <taxon>Pseudomonadati</taxon>
        <taxon>Bacteroidota</taxon>
        <taxon>Flavobacteriia</taxon>
        <taxon>Flavobacteriales</taxon>
        <taxon>Flavobacteriaceae</taxon>
        <taxon>Zunongwangia</taxon>
    </lineage>
</organism>
<evidence type="ECO:0000313" key="3">
    <source>
        <dbReference type="Proteomes" id="UP001595793"/>
    </source>
</evidence>
<accession>A0ABV8H436</accession>
<keyword evidence="1" id="KW-0732">Signal</keyword>
<feature type="chain" id="PRO_5045141300" description="Lipoprotein" evidence="1">
    <location>
        <begin position="22"/>
        <end position="168"/>
    </location>
</feature>